<organism evidence="2 3">
    <name type="scientific">Chryseobacterium rhizosphaerae</name>
    <dbReference type="NCBI Taxonomy" id="395937"/>
    <lineage>
        <taxon>Bacteria</taxon>
        <taxon>Pseudomonadati</taxon>
        <taxon>Bacteroidota</taxon>
        <taxon>Flavobacteriia</taxon>
        <taxon>Flavobacteriales</taxon>
        <taxon>Weeksellaceae</taxon>
        <taxon>Chryseobacterium group</taxon>
        <taxon>Chryseobacterium</taxon>
    </lineage>
</organism>
<evidence type="ECO:0000256" key="1">
    <source>
        <dbReference type="SAM" id="SignalP"/>
    </source>
</evidence>
<dbReference type="EMBL" id="JAVDQY010000001">
    <property type="protein sequence ID" value="MDR6525587.1"/>
    <property type="molecule type" value="Genomic_DNA"/>
</dbReference>
<evidence type="ECO:0000313" key="2">
    <source>
        <dbReference type="EMBL" id="MDR6525587.1"/>
    </source>
</evidence>
<reference evidence="2" key="1">
    <citation type="submission" date="2023-07" db="EMBL/GenBank/DDBJ databases">
        <title>Sorghum-associated microbial communities from plants grown in Nebraska, USA.</title>
        <authorList>
            <person name="Schachtman D."/>
        </authorList>
    </citation>
    <scope>NUCLEOTIDE SEQUENCE</scope>
    <source>
        <strain evidence="2">DS2360</strain>
    </source>
</reference>
<accession>A0AAE4C2B5</accession>
<dbReference type="Proteomes" id="UP001184861">
    <property type="component" value="Unassembled WGS sequence"/>
</dbReference>
<feature type="signal peptide" evidence="1">
    <location>
        <begin position="1"/>
        <end position="19"/>
    </location>
</feature>
<keyword evidence="1" id="KW-0732">Signal</keyword>
<sequence length="253" mass="27931">MKKKIIHILFSLLVSQGYAQMVIGSDQTSEAAVLKLDMGNKALKIPVLTISGKGDVQIPVQDPARGLLMYNAQQNISDNLDDEVSYWGNGNQYYSLTTAQGIEDVINDSHIPLMIFSTTVGQKNNIPCGAGACSGWTWTPFNPTPAEILIDSYTAWNTGNNTYTIPATNTYVIEYNTNISNNSNGDGTSSQNIYRNGSGINNASGRYITSTNRAYTTVMMVQEFTKGDVLDFKYVYTQNNYRLQTGTVNIYKY</sequence>
<evidence type="ECO:0000313" key="3">
    <source>
        <dbReference type="Proteomes" id="UP001184861"/>
    </source>
</evidence>
<proteinExistence type="predicted"/>
<comment type="caution">
    <text evidence="2">The sequence shown here is derived from an EMBL/GenBank/DDBJ whole genome shotgun (WGS) entry which is preliminary data.</text>
</comment>
<feature type="chain" id="PRO_5042122463" evidence="1">
    <location>
        <begin position="20"/>
        <end position="253"/>
    </location>
</feature>
<dbReference type="RefSeq" id="WP_309945033.1">
    <property type="nucleotide sequence ID" value="NZ_JAVDQY010000001.1"/>
</dbReference>
<dbReference type="AlphaFoldDB" id="A0AAE4C2B5"/>
<gene>
    <name evidence="2" type="ORF">J2787_000957</name>
</gene>
<protein>
    <submittedName>
        <fullName evidence="2">Uncharacterized protein</fullName>
    </submittedName>
</protein>
<name>A0AAE4C2B5_9FLAO</name>